<comment type="caution">
    <text evidence="1">The sequence shown here is derived from an EMBL/GenBank/DDBJ whole genome shotgun (WGS) entry which is preliminary data.</text>
</comment>
<dbReference type="EMBL" id="JAICCE010000021">
    <property type="protein sequence ID" value="KAG9262845.1"/>
    <property type="molecule type" value="Genomic_DNA"/>
</dbReference>
<organism evidence="1 2">
    <name type="scientific">Astyanax mexicanus</name>
    <name type="common">Blind cave fish</name>
    <name type="synonym">Astyanax fasciatus mexicanus</name>
    <dbReference type="NCBI Taxonomy" id="7994"/>
    <lineage>
        <taxon>Eukaryota</taxon>
        <taxon>Metazoa</taxon>
        <taxon>Chordata</taxon>
        <taxon>Craniata</taxon>
        <taxon>Vertebrata</taxon>
        <taxon>Euteleostomi</taxon>
        <taxon>Actinopterygii</taxon>
        <taxon>Neopterygii</taxon>
        <taxon>Teleostei</taxon>
        <taxon>Ostariophysi</taxon>
        <taxon>Characiformes</taxon>
        <taxon>Characoidei</taxon>
        <taxon>Acestrorhamphidae</taxon>
        <taxon>Acestrorhamphinae</taxon>
        <taxon>Astyanax</taxon>
    </lineage>
</organism>
<evidence type="ECO:0000313" key="2">
    <source>
        <dbReference type="Proteomes" id="UP000752171"/>
    </source>
</evidence>
<feature type="non-terminal residue" evidence="1">
    <location>
        <position position="78"/>
    </location>
</feature>
<protein>
    <submittedName>
        <fullName evidence="1">Uncharacterized protein</fullName>
    </submittedName>
</protein>
<reference evidence="1 2" key="1">
    <citation type="submission" date="2021-07" db="EMBL/GenBank/DDBJ databases">
        <authorList>
            <person name="Imarazene B."/>
            <person name="Zahm M."/>
            <person name="Klopp C."/>
            <person name="Cabau C."/>
            <person name="Beille S."/>
            <person name="Jouanno E."/>
            <person name="Castinel A."/>
            <person name="Lluch J."/>
            <person name="Gil L."/>
            <person name="Kuchtly C."/>
            <person name="Lopez Roques C."/>
            <person name="Donnadieu C."/>
            <person name="Parrinello H."/>
            <person name="Journot L."/>
            <person name="Du K."/>
            <person name="Schartl M."/>
            <person name="Retaux S."/>
            <person name="Guiguen Y."/>
        </authorList>
    </citation>
    <scope>NUCLEOTIDE SEQUENCE [LARGE SCALE GENOMIC DNA]</scope>
    <source>
        <strain evidence="1">Pach_M1</strain>
        <tissue evidence="1">Testis</tissue>
    </source>
</reference>
<dbReference type="AlphaFoldDB" id="A0A8T2KYA7"/>
<dbReference type="Proteomes" id="UP000752171">
    <property type="component" value="Unassembled WGS sequence"/>
</dbReference>
<sequence>LVGGCQITLQNDSGVRRDRNPNWCVKVTGSVRNTRLDSLFMEAEITCELTASLRPPGFTSASIFTVAFCVDRKEPRFL</sequence>
<proteinExistence type="predicted"/>
<accession>A0A8T2KYA7</accession>
<evidence type="ECO:0000313" key="1">
    <source>
        <dbReference type="EMBL" id="KAG9262845.1"/>
    </source>
</evidence>
<gene>
    <name evidence="1" type="ORF">AMEX_G24770</name>
</gene>
<name>A0A8T2KYA7_ASTMX</name>